<feature type="transmembrane region" description="Helical" evidence="19">
    <location>
        <begin position="6"/>
        <end position="39"/>
    </location>
</feature>
<dbReference type="InterPro" id="IPR000374">
    <property type="entry name" value="PC_trans"/>
</dbReference>
<feature type="transmembrane region" description="Helical" evidence="19">
    <location>
        <begin position="132"/>
        <end position="152"/>
    </location>
</feature>
<evidence type="ECO:0000256" key="4">
    <source>
        <dbReference type="ARBA" id="ARBA00005189"/>
    </source>
</evidence>
<organism evidence="20 21">
    <name type="scientific">Lachnospira intestinalis</name>
    <dbReference type="NCBI Taxonomy" id="3133158"/>
    <lineage>
        <taxon>Bacteria</taxon>
        <taxon>Bacillati</taxon>
        <taxon>Bacillota</taxon>
        <taxon>Clostridia</taxon>
        <taxon>Lachnospirales</taxon>
        <taxon>Lachnospiraceae</taxon>
        <taxon>Lachnospira</taxon>
    </lineage>
</organism>
<proteinExistence type="inferred from homology"/>
<protein>
    <recommendedName>
        <fullName evidence="7 18">Phosphatidate cytidylyltransferase</fullName>
        <ecNumber evidence="6 18">2.7.7.41</ecNumber>
    </recommendedName>
</protein>
<comment type="catalytic activity">
    <reaction evidence="1 18">
        <text>a 1,2-diacyl-sn-glycero-3-phosphate + CTP + H(+) = a CDP-1,2-diacyl-sn-glycerol + diphosphate</text>
        <dbReference type="Rhea" id="RHEA:16229"/>
        <dbReference type="ChEBI" id="CHEBI:15378"/>
        <dbReference type="ChEBI" id="CHEBI:33019"/>
        <dbReference type="ChEBI" id="CHEBI:37563"/>
        <dbReference type="ChEBI" id="CHEBI:58332"/>
        <dbReference type="ChEBI" id="CHEBI:58608"/>
        <dbReference type="EC" id="2.7.7.41"/>
    </reaction>
</comment>
<comment type="similarity">
    <text evidence="5 18">Belongs to the CDS family.</text>
</comment>
<evidence type="ECO:0000256" key="2">
    <source>
        <dbReference type="ARBA" id="ARBA00004651"/>
    </source>
</evidence>
<name>A0ABV1H2V0_9FIRM</name>
<evidence type="ECO:0000256" key="13">
    <source>
        <dbReference type="ARBA" id="ARBA00022989"/>
    </source>
</evidence>
<comment type="pathway">
    <text evidence="4">Lipid metabolism.</text>
</comment>
<feature type="transmembrane region" description="Helical" evidence="19">
    <location>
        <begin position="101"/>
        <end position="120"/>
    </location>
</feature>
<evidence type="ECO:0000256" key="18">
    <source>
        <dbReference type="RuleBase" id="RU003938"/>
    </source>
</evidence>
<reference evidence="20" key="1">
    <citation type="submission" date="2024-03" db="EMBL/GenBank/DDBJ databases">
        <title>Human intestinal bacterial collection.</title>
        <authorList>
            <person name="Pauvert C."/>
            <person name="Hitch T.C.A."/>
            <person name="Clavel T."/>
        </authorList>
    </citation>
    <scope>NUCLEOTIDE SEQUENCE [LARGE SCALE GENOMIC DNA]</scope>
    <source>
        <strain evidence="20">CLA-AA-H89B</strain>
    </source>
</reference>
<dbReference type="EMBL" id="JBBMFS010000002">
    <property type="protein sequence ID" value="MEQ2554008.1"/>
    <property type="molecule type" value="Genomic_DNA"/>
</dbReference>
<gene>
    <name evidence="20" type="ORF">WMO37_03130</name>
</gene>
<evidence type="ECO:0000256" key="7">
    <source>
        <dbReference type="ARBA" id="ARBA00019373"/>
    </source>
</evidence>
<feature type="transmembrane region" description="Helical" evidence="19">
    <location>
        <begin position="76"/>
        <end position="94"/>
    </location>
</feature>
<evidence type="ECO:0000256" key="14">
    <source>
        <dbReference type="ARBA" id="ARBA00023098"/>
    </source>
</evidence>
<evidence type="ECO:0000313" key="20">
    <source>
        <dbReference type="EMBL" id="MEQ2554008.1"/>
    </source>
</evidence>
<keyword evidence="12 18" id="KW-0548">Nucleotidyltransferase</keyword>
<evidence type="ECO:0000256" key="16">
    <source>
        <dbReference type="ARBA" id="ARBA00023209"/>
    </source>
</evidence>
<keyword evidence="8" id="KW-1003">Cell membrane</keyword>
<keyword evidence="11 18" id="KW-0812">Transmembrane</keyword>
<feature type="transmembrane region" description="Helical" evidence="19">
    <location>
        <begin position="172"/>
        <end position="190"/>
    </location>
</feature>
<accession>A0ABV1H2V0</accession>
<evidence type="ECO:0000256" key="15">
    <source>
        <dbReference type="ARBA" id="ARBA00023136"/>
    </source>
</evidence>
<evidence type="ECO:0000256" key="11">
    <source>
        <dbReference type="ARBA" id="ARBA00022692"/>
    </source>
</evidence>
<dbReference type="Pfam" id="PF01148">
    <property type="entry name" value="CTP_transf_1"/>
    <property type="match status" value="1"/>
</dbReference>
<comment type="pathway">
    <text evidence="3 18">Phospholipid metabolism; CDP-diacylglycerol biosynthesis; CDP-diacylglycerol from sn-glycerol 3-phosphate: step 3/3.</text>
</comment>
<evidence type="ECO:0000256" key="9">
    <source>
        <dbReference type="ARBA" id="ARBA00022516"/>
    </source>
</evidence>
<comment type="caution">
    <text evidence="20">The sequence shown here is derived from an EMBL/GenBank/DDBJ whole genome shotgun (WGS) entry which is preliminary data.</text>
</comment>
<keyword evidence="10 18" id="KW-0808">Transferase</keyword>
<evidence type="ECO:0000256" key="1">
    <source>
        <dbReference type="ARBA" id="ARBA00001698"/>
    </source>
</evidence>
<evidence type="ECO:0000256" key="3">
    <source>
        <dbReference type="ARBA" id="ARBA00005119"/>
    </source>
</evidence>
<dbReference type="EC" id="2.7.7.41" evidence="6 18"/>
<feature type="transmembrane region" description="Helical" evidence="19">
    <location>
        <begin position="196"/>
        <end position="217"/>
    </location>
</feature>
<evidence type="ECO:0000256" key="5">
    <source>
        <dbReference type="ARBA" id="ARBA00010185"/>
    </source>
</evidence>
<evidence type="ECO:0000313" key="21">
    <source>
        <dbReference type="Proteomes" id="UP001546774"/>
    </source>
</evidence>
<keyword evidence="9" id="KW-0444">Lipid biosynthesis</keyword>
<keyword evidence="14" id="KW-0443">Lipid metabolism</keyword>
<dbReference type="PANTHER" id="PTHR46382:SF1">
    <property type="entry name" value="PHOSPHATIDATE CYTIDYLYLTRANSFERASE"/>
    <property type="match status" value="1"/>
</dbReference>
<evidence type="ECO:0000256" key="8">
    <source>
        <dbReference type="ARBA" id="ARBA00022475"/>
    </source>
</evidence>
<comment type="subcellular location">
    <subcellularLocation>
        <location evidence="2">Cell membrane</location>
        <topology evidence="2">Multi-pass membrane protein</topology>
    </subcellularLocation>
</comment>
<evidence type="ECO:0000256" key="10">
    <source>
        <dbReference type="ARBA" id="ARBA00022679"/>
    </source>
</evidence>
<evidence type="ECO:0000256" key="17">
    <source>
        <dbReference type="ARBA" id="ARBA00023264"/>
    </source>
</evidence>
<sequence length="269" mass="29468">MKTRILSGIVLVIIMASALVCGSWYLFGLNLMIALIGMFELYRVIHMEKTVMAYAGYIACILYYICIGAGRDEYLLLVLAAAVIAVMAVYVFAFPKYRTENVCITLLGLVYVAMLLSYIYKVRTYHDGIYTVWLIFAASWVNDTFAYFTGVFFGRHKMAPKLSPKKSVEGGIGGVVASAVIGGIYGFLVSPHMSGVIAYPVVTFAAASFIGAFFAIVGDLAASAIKRNHDVKDYGTLIPGHGGILDRFDSVIFTAPAVYWAVYLINQFL</sequence>
<keyword evidence="13 19" id="KW-1133">Transmembrane helix</keyword>
<dbReference type="Proteomes" id="UP001546774">
    <property type="component" value="Unassembled WGS sequence"/>
</dbReference>
<keyword evidence="15 19" id="KW-0472">Membrane</keyword>
<keyword evidence="16" id="KW-0594">Phospholipid biosynthesis</keyword>
<keyword evidence="17" id="KW-1208">Phospholipid metabolism</keyword>
<dbReference type="PROSITE" id="PS01315">
    <property type="entry name" value="CDS"/>
    <property type="match status" value="1"/>
</dbReference>
<feature type="transmembrane region" description="Helical" evidence="19">
    <location>
        <begin position="51"/>
        <end position="70"/>
    </location>
</feature>
<evidence type="ECO:0000256" key="6">
    <source>
        <dbReference type="ARBA" id="ARBA00012487"/>
    </source>
</evidence>
<dbReference type="GO" id="GO:0004605">
    <property type="term" value="F:phosphatidate cytidylyltransferase activity"/>
    <property type="evidence" value="ECO:0007669"/>
    <property type="project" value="UniProtKB-EC"/>
</dbReference>
<evidence type="ECO:0000256" key="19">
    <source>
        <dbReference type="SAM" id="Phobius"/>
    </source>
</evidence>
<dbReference type="PANTHER" id="PTHR46382">
    <property type="entry name" value="PHOSPHATIDATE CYTIDYLYLTRANSFERASE"/>
    <property type="match status" value="1"/>
</dbReference>
<keyword evidence="21" id="KW-1185">Reference proteome</keyword>
<evidence type="ECO:0000256" key="12">
    <source>
        <dbReference type="ARBA" id="ARBA00022695"/>
    </source>
</evidence>